<dbReference type="PANTHER" id="PTHR30632:SF0">
    <property type="entry name" value="SULFATE-BINDING PROTEIN"/>
    <property type="match status" value="1"/>
</dbReference>
<organism evidence="6 7">
    <name type="scientific">Haloactinospora alba</name>
    <dbReference type="NCBI Taxonomy" id="405555"/>
    <lineage>
        <taxon>Bacteria</taxon>
        <taxon>Bacillati</taxon>
        <taxon>Actinomycetota</taxon>
        <taxon>Actinomycetes</taxon>
        <taxon>Streptosporangiales</taxon>
        <taxon>Nocardiopsidaceae</taxon>
        <taxon>Haloactinospora</taxon>
    </lineage>
</organism>
<feature type="binding site" evidence="4">
    <location>
        <position position="198"/>
    </location>
    <ligand>
        <name>molybdate</name>
        <dbReference type="ChEBI" id="CHEBI:36264"/>
    </ligand>
</feature>
<dbReference type="PANTHER" id="PTHR30632">
    <property type="entry name" value="MOLYBDATE-BINDING PERIPLASMIC PROTEIN"/>
    <property type="match status" value="1"/>
</dbReference>
<feature type="binding site" evidence="4">
    <location>
        <position position="49"/>
    </location>
    <ligand>
        <name>molybdate</name>
        <dbReference type="ChEBI" id="CHEBI:36264"/>
    </ligand>
</feature>
<dbReference type="InterPro" id="IPR005950">
    <property type="entry name" value="ModA"/>
</dbReference>
<feature type="signal peptide" evidence="5">
    <location>
        <begin position="1"/>
        <end position="23"/>
    </location>
</feature>
<evidence type="ECO:0000256" key="5">
    <source>
        <dbReference type="SAM" id="SignalP"/>
    </source>
</evidence>
<keyword evidence="2 4" id="KW-0479">Metal-binding</keyword>
<dbReference type="Proteomes" id="UP000317422">
    <property type="component" value="Unassembled WGS sequence"/>
</dbReference>
<dbReference type="InterPro" id="IPR050682">
    <property type="entry name" value="ModA/WtpA"/>
</dbReference>
<dbReference type="OrthoDB" id="9785015at2"/>
<dbReference type="PROSITE" id="PS51257">
    <property type="entry name" value="PROKAR_LIPOPROTEIN"/>
    <property type="match status" value="1"/>
</dbReference>
<evidence type="ECO:0000313" key="7">
    <source>
        <dbReference type="Proteomes" id="UP000317422"/>
    </source>
</evidence>
<dbReference type="Pfam" id="PF13531">
    <property type="entry name" value="SBP_bac_11"/>
    <property type="match status" value="1"/>
</dbReference>
<dbReference type="CDD" id="cd13538">
    <property type="entry name" value="PBP2_ModA_like_1"/>
    <property type="match status" value="1"/>
</dbReference>
<dbReference type="GO" id="GO:0046872">
    <property type="term" value="F:metal ion binding"/>
    <property type="evidence" value="ECO:0007669"/>
    <property type="project" value="UniProtKB-KW"/>
</dbReference>
<dbReference type="RefSeq" id="WP_141926237.1">
    <property type="nucleotide sequence ID" value="NZ_VFQC01000003.1"/>
</dbReference>
<evidence type="ECO:0000256" key="2">
    <source>
        <dbReference type="ARBA" id="ARBA00022723"/>
    </source>
</evidence>
<dbReference type="EMBL" id="VFQC01000003">
    <property type="protein sequence ID" value="TQN27827.1"/>
    <property type="molecule type" value="Genomic_DNA"/>
</dbReference>
<evidence type="ECO:0000256" key="4">
    <source>
        <dbReference type="PIRSR" id="PIRSR004846-1"/>
    </source>
</evidence>
<comment type="caution">
    <text evidence="6">The sequence shown here is derived from an EMBL/GenBank/DDBJ whole genome shotgun (WGS) entry which is preliminary data.</text>
</comment>
<evidence type="ECO:0000256" key="1">
    <source>
        <dbReference type="ARBA" id="ARBA00009175"/>
    </source>
</evidence>
<dbReference type="GO" id="GO:0030973">
    <property type="term" value="F:molybdate ion binding"/>
    <property type="evidence" value="ECO:0007669"/>
    <property type="project" value="TreeGrafter"/>
</dbReference>
<gene>
    <name evidence="6" type="ORF">FHX37_4557</name>
</gene>
<feature type="binding site" evidence="4">
    <location>
        <position position="77"/>
    </location>
    <ligand>
        <name>molybdate</name>
        <dbReference type="ChEBI" id="CHEBI:36264"/>
    </ligand>
</feature>
<keyword evidence="4" id="KW-0500">Molybdenum</keyword>
<protein>
    <submittedName>
        <fullName evidence="6">Molybdate transport system substrate-binding protein</fullName>
    </submittedName>
</protein>
<dbReference type="NCBIfam" id="TIGR01256">
    <property type="entry name" value="modA"/>
    <property type="match status" value="1"/>
</dbReference>
<dbReference type="AlphaFoldDB" id="A0A543N7P5"/>
<dbReference type="PIRSF" id="PIRSF004846">
    <property type="entry name" value="ModA"/>
    <property type="match status" value="1"/>
</dbReference>
<name>A0A543N7P5_9ACTN</name>
<keyword evidence="7" id="KW-1185">Reference proteome</keyword>
<comment type="similarity">
    <text evidence="1">Belongs to the bacterial solute-binding protein ModA family.</text>
</comment>
<proteinExistence type="inferred from homology"/>
<evidence type="ECO:0000313" key="6">
    <source>
        <dbReference type="EMBL" id="TQN27827.1"/>
    </source>
</evidence>
<feature type="chain" id="PRO_5021776338" evidence="5">
    <location>
        <begin position="24"/>
        <end position="262"/>
    </location>
</feature>
<evidence type="ECO:0000256" key="3">
    <source>
        <dbReference type="ARBA" id="ARBA00022729"/>
    </source>
</evidence>
<accession>A0A543N7P5</accession>
<keyword evidence="3 5" id="KW-0732">Signal</keyword>
<dbReference type="SUPFAM" id="SSF53850">
    <property type="entry name" value="Periplasmic binding protein-like II"/>
    <property type="match status" value="1"/>
</dbReference>
<reference evidence="6 7" key="1">
    <citation type="submission" date="2019-06" db="EMBL/GenBank/DDBJ databases">
        <title>Sequencing the genomes of 1000 actinobacteria strains.</title>
        <authorList>
            <person name="Klenk H.-P."/>
        </authorList>
    </citation>
    <scope>NUCLEOTIDE SEQUENCE [LARGE SCALE GENOMIC DNA]</scope>
    <source>
        <strain evidence="6 7">DSM 45015</strain>
    </source>
</reference>
<feature type="binding site" evidence="4">
    <location>
        <position position="180"/>
    </location>
    <ligand>
        <name>molybdate</name>
        <dbReference type="ChEBI" id="CHEBI:36264"/>
    </ligand>
</feature>
<sequence length="262" mass="26512">MVDRTRRRAAAAALAGVALLAGAAACAPVSGDSSGGGAGHTVTVFAAASLTEPFRELGERFEDRHDGTEVEFNFAGSSRLAQQINGGAPADVFATADTRTMDRVADNGLLAGEAEVFATNTLRVAVPPDNPAGVTELSDLADDGTTVALCAEEVPCGAAAAEVMDASGVRVTPDSEERDVKAALTKVELGEVDAALVYASDVAAAGGGVRGIDFDAADEAVNEYPVAPLDGSGEPDLARQWADFVRSGTGARVLDDAGFGTV</sequence>
<dbReference type="GO" id="GO:0015689">
    <property type="term" value="P:molybdate ion transport"/>
    <property type="evidence" value="ECO:0007669"/>
    <property type="project" value="InterPro"/>
</dbReference>
<dbReference type="Gene3D" id="3.40.190.10">
    <property type="entry name" value="Periplasmic binding protein-like II"/>
    <property type="match status" value="2"/>
</dbReference>